<dbReference type="Pfam" id="PF06764">
    <property type="entry name" value="DUF1223"/>
    <property type="match status" value="1"/>
</dbReference>
<sequence>MNTLLAISVASTLSSGQIWSHEGQPAQVIELFTSEGCSSCPPADKYLSTFEESERLWKEIIPVAYHVDYWDYLGWQDDFAKPEYSQLQRLYRAYDVVGSVYTPGFIVDGKEWRGFFNWVNRELPALEPRNAERLTLSRKGNKFILNFDKSGHLDATIVFLANNRTTIVKAGENRGKSLEHDFIAKERQQSRSSTGTWHFELTNELNDIDAVVAWVTKPGSFERIQTVAGKIE</sequence>
<dbReference type="RefSeq" id="WP_045987278.1">
    <property type="nucleotide sequence ID" value="NZ_CP063052.1"/>
</dbReference>
<protein>
    <submittedName>
        <fullName evidence="1">Uncharacterized protein</fullName>
    </submittedName>
</protein>
<accession>A0A837G0R2</accession>
<dbReference type="EMBL" id="JXXR01000026">
    <property type="protein sequence ID" value="KJY67684.1"/>
    <property type="molecule type" value="Genomic_DNA"/>
</dbReference>
<dbReference type="InterPro" id="IPR036249">
    <property type="entry name" value="Thioredoxin-like_sf"/>
</dbReference>
<dbReference type="SUPFAM" id="SSF52833">
    <property type="entry name" value="Thioredoxin-like"/>
    <property type="match status" value="1"/>
</dbReference>
<reference evidence="1" key="1">
    <citation type="journal article" date="2015" name="BMC Genomics">
        <title>Genome mining reveals unlocked bioactive potential of marine Gram-negative bacteria.</title>
        <authorList>
            <person name="Machado H."/>
            <person name="Sonnenschein E.C."/>
            <person name="Melchiorsen J."/>
            <person name="Gram L."/>
        </authorList>
    </citation>
    <scope>NUCLEOTIDE SEQUENCE</scope>
    <source>
        <strain evidence="1">S2052</strain>
    </source>
</reference>
<proteinExistence type="predicted"/>
<name>A0A837G0R2_9VIBR</name>
<gene>
    <name evidence="1" type="ORF">TW71_22085</name>
</gene>
<evidence type="ECO:0000313" key="1">
    <source>
        <dbReference type="EMBL" id="KJY67684.1"/>
    </source>
</evidence>
<dbReference type="PANTHER" id="PTHR36057:SF1">
    <property type="entry name" value="LIPOPROTEIN LIPID ATTACHMENT SITE-LIKE PROTEIN, PUTATIVE (DUF1223)-RELATED"/>
    <property type="match status" value="1"/>
</dbReference>
<dbReference type="AlphaFoldDB" id="A0A837G0R2"/>
<dbReference type="PANTHER" id="PTHR36057">
    <property type="match status" value="1"/>
</dbReference>
<dbReference type="InterPro" id="IPR010634">
    <property type="entry name" value="DUF1223"/>
</dbReference>
<comment type="caution">
    <text evidence="1">The sequence shown here is derived from an EMBL/GenBank/DDBJ whole genome shotgun (WGS) entry which is preliminary data.</text>
</comment>
<organism evidence="1">
    <name type="scientific">Vibrio coralliilyticus</name>
    <dbReference type="NCBI Taxonomy" id="190893"/>
    <lineage>
        <taxon>Bacteria</taxon>
        <taxon>Pseudomonadati</taxon>
        <taxon>Pseudomonadota</taxon>
        <taxon>Gammaproteobacteria</taxon>
        <taxon>Vibrionales</taxon>
        <taxon>Vibrionaceae</taxon>
        <taxon>Vibrio</taxon>
    </lineage>
</organism>